<comment type="caution">
    <text evidence="2">The sequence shown here is derived from an EMBL/GenBank/DDBJ whole genome shotgun (WGS) entry which is preliminary data.</text>
</comment>
<dbReference type="Gene3D" id="3.80.10.10">
    <property type="entry name" value="Ribonuclease Inhibitor"/>
    <property type="match status" value="1"/>
</dbReference>
<dbReference type="STRING" id="35608.A0A2U1KHH6"/>
<organism evidence="2 3">
    <name type="scientific">Artemisia annua</name>
    <name type="common">Sweet wormwood</name>
    <dbReference type="NCBI Taxonomy" id="35608"/>
    <lineage>
        <taxon>Eukaryota</taxon>
        <taxon>Viridiplantae</taxon>
        <taxon>Streptophyta</taxon>
        <taxon>Embryophyta</taxon>
        <taxon>Tracheophyta</taxon>
        <taxon>Spermatophyta</taxon>
        <taxon>Magnoliopsida</taxon>
        <taxon>eudicotyledons</taxon>
        <taxon>Gunneridae</taxon>
        <taxon>Pentapetalae</taxon>
        <taxon>asterids</taxon>
        <taxon>campanulids</taxon>
        <taxon>Asterales</taxon>
        <taxon>Asteraceae</taxon>
        <taxon>Asteroideae</taxon>
        <taxon>Anthemideae</taxon>
        <taxon>Artemisiinae</taxon>
        <taxon>Artemisia</taxon>
    </lineage>
</organism>
<name>A0A2U1KHH6_ARTAN</name>
<evidence type="ECO:0000259" key="1">
    <source>
        <dbReference type="Pfam" id="PF24758"/>
    </source>
</evidence>
<dbReference type="InterPro" id="IPR032675">
    <property type="entry name" value="LRR_dom_sf"/>
</dbReference>
<protein>
    <submittedName>
        <fullName evidence="2">F-box domain, Leucine-rich repeat domain, L domain-like protein</fullName>
    </submittedName>
</protein>
<feature type="domain" description="F-box/LRR-repeat protein 15/At3g58940/PEG3-like LRR" evidence="1">
    <location>
        <begin position="101"/>
        <end position="222"/>
    </location>
</feature>
<dbReference type="OrthoDB" id="1305442at2759"/>
<dbReference type="AlphaFoldDB" id="A0A2U1KHH6"/>
<proteinExistence type="predicted"/>
<dbReference type="InterPro" id="IPR036047">
    <property type="entry name" value="F-box-like_dom_sf"/>
</dbReference>
<dbReference type="PANTHER" id="PTHR34223">
    <property type="entry name" value="OS11G0201299 PROTEIN"/>
    <property type="match status" value="1"/>
</dbReference>
<dbReference type="EMBL" id="PKPP01018578">
    <property type="protein sequence ID" value="PWA36216.1"/>
    <property type="molecule type" value="Genomic_DNA"/>
</dbReference>
<dbReference type="SUPFAM" id="SSF52047">
    <property type="entry name" value="RNI-like"/>
    <property type="match status" value="1"/>
</dbReference>
<evidence type="ECO:0000313" key="3">
    <source>
        <dbReference type="Proteomes" id="UP000245207"/>
    </source>
</evidence>
<reference evidence="2 3" key="1">
    <citation type="journal article" date="2018" name="Mol. Plant">
        <title>The genome of Artemisia annua provides insight into the evolution of Asteraceae family and artemisinin biosynthesis.</title>
        <authorList>
            <person name="Shen Q."/>
            <person name="Zhang L."/>
            <person name="Liao Z."/>
            <person name="Wang S."/>
            <person name="Yan T."/>
            <person name="Shi P."/>
            <person name="Liu M."/>
            <person name="Fu X."/>
            <person name="Pan Q."/>
            <person name="Wang Y."/>
            <person name="Lv Z."/>
            <person name="Lu X."/>
            <person name="Zhang F."/>
            <person name="Jiang W."/>
            <person name="Ma Y."/>
            <person name="Chen M."/>
            <person name="Hao X."/>
            <person name="Li L."/>
            <person name="Tang Y."/>
            <person name="Lv G."/>
            <person name="Zhou Y."/>
            <person name="Sun X."/>
            <person name="Brodelius P.E."/>
            <person name="Rose J.K.C."/>
            <person name="Tang K."/>
        </authorList>
    </citation>
    <scope>NUCLEOTIDE SEQUENCE [LARGE SCALE GENOMIC DNA]</scope>
    <source>
        <strain evidence="3">cv. Huhao1</strain>
        <tissue evidence="2">Leaf</tissue>
    </source>
</reference>
<evidence type="ECO:0000313" key="2">
    <source>
        <dbReference type="EMBL" id="PWA36216.1"/>
    </source>
</evidence>
<sequence>MKKSNIENGVDRISDQLPDPILHSILARLESTEEVVRNSILSTRWKYLWTSIPSINLMSGPKPFGENRFKEFVYWVLANRTQDLDSFSLRCSNHYDMQTIGRWIHLVVMRKVKKLQLLLCRRDNDEAIVLPHCLVDCDTLEELVLAVYLDSLNMKSFTGSKTLKVLRLHNVELLDNDLVQQFLANCPLLEDLSFIDCLTYNLDSLVISCPNLKTLRIYNKGLDYDSVIKRKKYEEEKLCERLTLICPKLVSLWYEGHMANHFAFDVKSLKKAMIELVDVDEKAEDDDNFGVTVCELLAQVSHVESLWITYFFVQVDSYSTVFVLIFQIT</sequence>
<keyword evidence="3" id="KW-1185">Reference proteome</keyword>
<accession>A0A2U1KHH6</accession>
<dbReference type="PANTHER" id="PTHR34223:SF51">
    <property type="entry name" value="OS06G0556300 PROTEIN"/>
    <property type="match status" value="1"/>
</dbReference>
<dbReference type="Proteomes" id="UP000245207">
    <property type="component" value="Unassembled WGS sequence"/>
</dbReference>
<dbReference type="InterPro" id="IPR053197">
    <property type="entry name" value="F-box_SCFL_complex_component"/>
</dbReference>
<dbReference type="InterPro" id="IPR055411">
    <property type="entry name" value="LRR_FXL15/At3g58940/PEG3-like"/>
</dbReference>
<dbReference type="SUPFAM" id="SSF81383">
    <property type="entry name" value="F-box domain"/>
    <property type="match status" value="1"/>
</dbReference>
<dbReference type="Pfam" id="PF24758">
    <property type="entry name" value="LRR_At5g56370"/>
    <property type="match status" value="1"/>
</dbReference>
<gene>
    <name evidence="2" type="ORF">CTI12_AA600390</name>
</gene>